<comment type="similarity">
    <text evidence="2 6">Belongs to the anelloviridae capsid protein family.</text>
</comment>
<keyword evidence="4 6" id="KW-0167">Capsid protein</keyword>
<comment type="subcellular location">
    <subcellularLocation>
        <location evidence="1 6">Virion</location>
    </subcellularLocation>
</comment>
<evidence type="ECO:0000256" key="5">
    <source>
        <dbReference type="ARBA" id="ARBA00022844"/>
    </source>
</evidence>
<proteinExistence type="inferred from homology"/>
<accession>A0AAU8H7M8</accession>
<name>A0AAU8H7M8_9VIRU</name>
<evidence type="ECO:0000256" key="4">
    <source>
        <dbReference type="ARBA" id="ARBA00022561"/>
    </source>
</evidence>
<dbReference type="InterPro" id="IPR004219">
    <property type="entry name" value="TTvirus_Unk"/>
</dbReference>
<feature type="compositionally biased region" description="Polar residues" evidence="7">
    <location>
        <begin position="504"/>
        <end position="516"/>
    </location>
</feature>
<evidence type="ECO:0000256" key="6">
    <source>
        <dbReference type="RuleBase" id="RU361230"/>
    </source>
</evidence>
<organism evidence="8">
    <name type="scientific">Memtorquevirus hominid14</name>
    <dbReference type="NCBI Taxonomy" id="3160828"/>
    <lineage>
        <taxon>Viruses</taxon>
        <taxon>Monodnaviria</taxon>
        <taxon>Shotokuvirae</taxon>
        <taxon>Commensaviricota</taxon>
        <taxon>Cardeaviricetes</taxon>
        <taxon>Sanitavirales</taxon>
        <taxon>Anelloviridae</taxon>
        <taxon>Memtorquevirus</taxon>
    </lineage>
</organism>
<evidence type="ECO:0000256" key="1">
    <source>
        <dbReference type="ARBA" id="ARBA00004328"/>
    </source>
</evidence>
<comment type="function">
    <text evidence="6">Self-assembles to form an icosahedral capsid.</text>
</comment>
<feature type="region of interest" description="Disordered" evidence="7">
    <location>
        <begin position="494"/>
        <end position="532"/>
    </location>
</feature>
<dbReference type="Pfam" id="PF02956">
    <property type="entry name" value="TT_ORF1"/>
    <property type="match status" value="1"/>
</dbReference>
<keyword evidence="5 6" id="KW-0946">Virion</keyword>
<dbReference type="GO" id="GO:0039615">
    <property type="term" value="C:T=1 icosahedral viral capsid"/>
    <property type="evidence" value="ECO:0007669"/>
    <property type="project" value="UniProtKB-UniRule"/>
</dbReference>
<dbReference type="EMBL" id="PP816719">
    <property type="protein sequence ID" value="XCH55965.1"/>
    <property type="molecule type" value="Genomic_DNA"/>
</dbReference>
<feature type="compositionally biased region" description="Low complexity" evidence="7">
    <location>
        <begin position="584"/>
        <end position="596"/>
    </location>
</feature>
<evidence type="ECO:0000256" key="7">
    <source>
        <dbReference type="SAM" id="MobiDB-lite"/>
    </source>
</evidence>
<evidence type="ECO:0000256" key="2">
    <source>
        <dbReference type="ARBA" id="ARBA00006131"/>
    </source>
</evidence>
<sequence>MPYWFRRWRRYYPQYRRRPRYFRSTYRRRFRKAFRGRYRRRRRYRRRVRKRKTLTLKQWQPPYYRRCKIKGQMQAIISAKLPGGGSFGVMVFNLGFFYQEHQHWRNIWTQSNENFDLCRYTGMSVKIFRPPTVDVICTVIRSYPMLVNSGTHPSCHPQRQLLAFKKYIIQSLKRKPNGKHYKKIKIKPPHLLNNRWFFAKDFINTNLCMLLLATADLDRPYCSLNGDNNCTGFNSLNTNIFHNVCFQYAQTQYNPQPGKKLWGWDIRDNKWKELKVSTPYGPTNVFYSPYLTGKQKVRMVEQNIDMSPKPQTDATGIDVTGNMIVYSRYNPTPDEGDDNIAYLLTMFRTDGLYPSENTSFSLKGLPLWLLMYGYFDWMSKLHNTYKIFDNYVLVIQSPYIANIPELTYKGDSAHPLKYPPVIPISPHFINGKWLNDTDIPVLEQYSWYLKVTTQTTATNNIVECGPFIPKPNKEFSWCVQMNYTAYFKWGGTHHPSQEIDDPSTKPTYPVPNQQLKGVQIKDPRKTKQLHPWHWRRDQITKKALKRLLEDSDESSVESFTESPPKKKKEKSDPKPYPENVSDIQETSSSGTESSQTSEEEEEILHQHLLKQRVKRRLLKRYLFRCLKNMQNKQRSLSILTGPTE</sequence>
<reference evidence="8" key="1">
    <citation type="submission" date="2024-05" db="EMBL/GenBank/DDBJ databases">
        <authorList>
            <person name="Laubscher F."/>
            <person name="Chudzinski V."/>
            <person name="Cordey S."/>
            <person name="Hosszu-Fellous K."/>
            <person name="Kaiser L."/>
        </authorList>
    </citation>
    <scope>NUCLEOTIDE SEQUENCE</scope>
    <source>
        <strain evidence="8">GE-0958-24-085</strain>
    </source>
</reference>
<protein>
    <recommendedName>
        <fullName evidence="6">Capsid protein</fullName>
    </recommendedName>
</protein>
<keyword evidence="3 6" id="KW-1140">T=1 icosahedral capsid protein</keyword>
<evidence type="ECO:0000313" key="8">
    <source>
        <dbReference type="EMBL" id="XCH55965.1"/>
    </source>
</evidence>
<feature type="region of interest" description="Disordered" evidence="7">
    <location>
        <begin position="550"/>
        <end position="603"/>
    </location>
</feature>
<evidence type="ECO:0000256" key="3">
    <source>
        <dbReference type="ARBA" id="ARBA00022431"/>
    </source>
</evidence>